<dbReference type="AlphaFoldDB" id="X1D9M7"/>
<proteinExistence type="predicted"/>
<gene>
    <name evidence="1" type="ORF">S01H4_42721</name>
</gene>
<protein>
    <submittedName>
        <fullName evidence="1">Uncharacterized protein</fullName>
    </submittedName>
</protein>
<organism evidence="1">
    <name type="scientific">marine sediment metagenome</name>
    <dbReference type="NCBI Taxonomy" id="412755"/>
    <lineage>
        <taxon>unclassified sequences</taxon>
        <taxon>metagenomes</taxon>
        <taxon>ecological metagenomes</taxon>
    </lineage>
</organism>
<accession>X1D9M7</accession>
<feature type="non-terminal residue" evidence="1">
    <location>
        <position position="69"/>
    </location>
</feature>
<evidence type="ECO:0000313" key="1">
    <source>
        <dbReference type="EMBL" id="GAG93136.1"/>
    </source>
</evidence>
<name>X1D9M7_9ZZZZ</name>
<comment type="caution">
    <text evidence="1">The sequence shown here is derived from an EMBL/GenBank/DDBJ whole genome shotgun (WGS) entry which is preliminary data.</text>
</comment>
<sequence length="69" mass="7499">MEPLWSYAILAVLGLAACGNALASARSAPKMLEKSWKRAEREIAEALATYRTQLDALSNSEASRVVSME</sequence>
<reference evidence="1" key="1">
    <citation type="journal article" date="2014" name="Front. Microbiol.">
        <title>High frequency of phylogenetically diverse reductive dehalogenase-homologous genes in deep subseafloor sedimentary metagenomes.</title>
        <authorList>
            <person name="Kawai M."/>
            <person name="Futagami T."/>
            <person name="Toyoda A."/>
            <person name="Takaki Y."/>
            <person name="Nishi S."/>
            <person name="Hori S."/>
            <person name="Arai W."/>
            <person name="Tsubouchi T."/>
            <person name="Morono Y."/>
            <person name="Uchiyama I."/>
            <person name="Ito T."/>
            <person name="Fujiyama A."/>
            <person name="Inagaki F."/>
            <person name="Takami H."/>
        </authorList>
    </citation>
    <scope>NUCLEOTIDE SEQUENCE</scope>
    <source>
        <strain evidence="1">Expedition CK06-06</strain>
    </source>
</reference>
<dbReference type="EMBL" id="BART01023490">
    <property type="protein sequence ID" value="GAG93136.1"/>
    <property type="molecule type" value="Genomic_DNA"/>
</dbReference>